<evidence type="ECO:0000256" key="8">
    <source>
        <dbReference type="RuleBase" id="RU000461"/>
    </source>
</evidence>
<reference evidence="10" key="1">
    <citation type="submission" date="2025-08" db="UniProtKB">
        <authorList>
            <consortium name="RefSeq"/>
        </authorList>
    </citation>
    <scope>IDENTIFICATION</scope>
    <source>
        <tissue evidence="10">Seedling</tissue>
    </source>
</reference>
<comment type="similarity">
    <text evidence="1 8">Belongs to the cytochrome P450 family.</text>
</comment>
<dbReference type="GO" id="GO:0004497">
    <property type="term" value="F:monooxygenase activity"/>
    <property type="evidence" value="ECO:0007669"/>
    <property type="project" value="UniProtKB-KW"/>
</dbReference>
<evidence type="ECO:0000256" key="4">
    <source>
        <dbReference type="ARBA" id="ARBA00023002"/>
    </source>
</evidence>
<dbReference type="InterPro" id="IPR002401">
    <property type="entry name" value="Cyt_P450_E_grp-I"/>
</dbReference>
<name>A0A6P4ATK5_ZIZJJ</name>
<dbReference type="CDD" id="cd11073">
    <property type="entry name" value="CYP76-like"/>
    <property type="match status" value="1"/>
</dbReference>
<feature type="binding site" description="axial binding residue" evidence="7">
    <location>
        <position position="394"/>
    </location>
    <ligand>
        <name>heme</name>
        <dbReference type="ChEBI" id="CHEBI:30413"/>
    </ligand>
    <ligandPart>
        <name>Fe</name>
        <dbReference type="ChEBI" id="CHEBI:18248"/>
    </ligandPart>
</feature>
<protein>
    <submittedName>
        <fullName evidence="10">Geraniol 8-hydroxylase</fullName>
    </submittedName>
</protein>
<dbReference type="InterPro" id="IPR036396">
    <property type="entry name" value="Cyt_P450_sf"/>
</dbReference>
<dbReference type="InterPro" id="IPR001128">
    <property type="entry name" value="Cyt_P450"/>
</dbReference>
<evidence type="ECO:0000256" key="2">
    <source>
        <dbReference type="ARBA" id="ARBA00022617"/>
    </source>
</evidence>
<dbReference type="Gene3D" id="1.10.630.10">
    <property type="entry name" value="Cytochrome P450"/>
    <property type="match status" value="1"/>
</dbReference>
<dbReference type="PRINTS" id="PR00385">
    <property type="entry name" value="P450"/>
</dbReference>
<dbReference type="InterPro" id="IPR017972">
    <property type="entry name" value="Cyt_P450_CS"/>
</dbReference>
<evidence type="ECO:0000256" key="7">
    <source>
        <dbReference type="PIRSR" id="PIRSR602401-1"/>
    </source>
</evidence>
<keyword evidence="9" id="KW-1185">Reference proteome</keyword>
<sequence length="452" mass="50752">MGHSPHKSLAKMAKIHGPLMTIQLGFNTTVVASSVEMARELLIKNDQAFLGRPIPQAVTAQEDYQDAMAWLSGGPKWRSLRKLCNTQIFTTQRLEALQDFRRQMMEGMIMRVTEASEAGESINIGRLVFGTSLNLLSNNMFSVDIIDPKSNVIKELKELIGRIMVLAGKPNLTDCFPFLRPFDPQGIKKETKVSYDRLHSMIDMIIDKRLSRRASGLPGYGDFLDILLDNSQEHGSRELSRSDIKTLLTDLFLGGTDTSSTTVEWAMTELLKNPKMMQKLKQELAETIGQGQSMEEKYISKLPYLQAVLKETMRLHPAAPLLLPHQAQMDVEVCGYNIPEGTQVFVNSWAISRDPMYWPDRPTEFVPERFLVSNVEFRGTDLSYTPFGAGRRICPGLSLAVRMLSMSLGSLVHLFDWKLPNGMEPEDIDMDDKFGITLQKAIPLIAIPVAVS</sequence>
<accession>A0A6P4ATK5</accession>
<evidence type="ECO:0000313" key="10">
    <source>
        <dbReference type="RefSeq" id="XP_015900336.3"/>
    </source>
</evidence>
<dbReference type="PRINTS" id="PR00463">
    <property type="entry name" value="EP450I"/>
</dbReference>
<dbReference type="PROSITE" id="PS00086">
    <property type="entry name" value="CYTOCHROME_P450"/>
    <property type="match status" value="1"/>
</dbReference>
<dbReference type="GO" id="GO:0005506">
    <property type="term" value="F:iron ion binding"/>
    <property type="evidence" value="ECO:0007669"/>
    <property type="project" value="InterPro"/>
</dbReference>
<dbReference type="GeneID" id="107433550"/>
<evidence type="ECO:0000256" key="1">
    <source>
        <dbReference type="ARBA" id="ARBA00010617"/>
    </source>
</evidence>
<organism evidence="9 10">
    <name type="scientific">Ziziphus jujuba</name>
    <name type="common">Chinese jujube</name>
    <name type="synonym">Ziziphus sativa</name>
    <dbReference type="NCBI Taxonomy" id="326968"/>
    <lineage>
        <taxon>Eukaryota</taxon>
        <taxon>Viridiplantae</taxon>
        <taxon>Streptophyta</taxon>
        <taxon>Embryophyta</taxon>
        <taxon>Tracheophyta</taxon>
        <taxon>Spermatophyta</taxon>
        <taxon>Magnoliopsida</taxon>
        <taxon>eudicotyledons</taxon>
        <taxon>Gunneridae</taxon>
        <taxon>Pentapetalae</taxon>
        <taxon>rosids</taxon>
        <taxon>fabids</taxon>
        <taxon>Rosales</taxon>
        <taxon>Rhamnaceae</taxon>
        <taxon>Paliureae</taxon>
        <taxon>Ziziphus</taxon>
    </lineage>
</organism>
<keyword evidence="5 7" id="KW-0408">Iron</keyword>
<keyword evidence="6 8" id="KW-0503">Monooxygenase</keyword>
<evidence type="ECO:0000256" key="5">
    <source>
        <dbReference type="ARBA" id="ARBA00023004"/>
    </source>
</evidence>
<keyword evidence="4 8" id="KW-0560">Oxidoreductase</keyword>
<dbReference type="AlphaFoldDB" id="A0A6P4ATK5"/>
<dbReference type="GO" id="GO:0016705">
    <property type="term" value="F:oxidoreductase activity, acting on paired donors, with incorporation or reduction of molecular oxygen"/>
    <property type="evidence" value="ECO:0007669"/>
    <property type="project" value="InterPro"/>
</dbReference>
<dbReference type="InParanoid" id="A0A6P4ATK5"/>
<dbReference type="Proteomes" id="UP001652623">
    <property type="component" value="Chromosome 6"/>
</dbReference>
<proteinExistence type="inferred from homology"/>
<comment type="cofactor">
    <cofactor evidence="7">
        <name>heme</name>
        <dbReference type="ChEBI" id="CHEBI:30413"/>
    </cofactor>
</comment>
<dbReference type="KEGG" id="zju:107433550"/>
<dbReference type="GO" id="GO:0020037">
    <property type="term" value="F:heme binding"/>
    <property type="evidence" value="ECO:0007669"/>
    <property type="project" value="InterPro"/>
</dbReference>
<keyword evidence="3 7" id="KW-0479">Metal-binding</keyword>
<dbReference type="PANTHER" id="PTHR47950:SF4">
    <property type="entry name" value="GERANIOL 8-HYDROXYLASE-LIKE"/>
    <property type="match status" value="1"/>
</dbReference>
<dbReference type="Pfam" id="PF00067">
    <property type="entry name" value="p450"/>
    <property type="match status" value="1"/>
</dbReference>
<keyword evidence="2 7" id="KW-0349">Heme</keyword>
<dbReference type="RefSeq" id="XP_015900336.3">
    <property type="nucleotide sequence ID" value="XM_016044850.3"/>
</dbReference>
<gene>
    <name evidence="10" type="primary">LOC107433550</name>
</gene>
<evidence type="ECO:0000256" key="6">
    <source>
        <dbReference type="ARBA" id="ARBA00023033"/>
    </source>
</evidence>
<dbReference type="PANTHER" id="PTHR47950">
    <property type="entry name" value="CYTOCHROME P450, FAMILY 76, SUBFAMILY C, POLYPEPTIDE 5-RELATED"/>
    <property type="match status" value="1"/>
</dbReference>
<evidence type="ECO:0000256" key="3">
    <source>
        <dbReference type="ARBA" id="ARBA00022723"/>
    </source>
</evidence>
<evidence type="ECO:0000313" key="9">
    <source>
        <dbReference type="Proteomes" id="UP001652623"/>
    </source>
</evidence>
<dbReference type="SUPFAM" id="SSF48264">
    <property type="entry name" value="Cytochrome P450"/>
    <property type="match status" value="1"/>
</dbReference>